<comment type="cofactor">
    <cofactor evidence="6">
        <name>Zn(2+)</name>
        <dbReference type="ChEBI" id="CHEBI:29105"/>
    </cofactor>
    <text evidence="6">Binds 1 zinc ion per subunit.</text>
</comment>
<keyword evidence="3 6" id="KW-0378">Hydrolase</keyword>
<evidence type="ECO:0000256" key="6">
    <source>
        <dbReference type="RuleBase" id="RU003983"/>
    </source>
</evidence>
<protein>
    <submittedName>
        <fullName evidence="9">M56 family metallopeptidase</fullName>
    </submittedName>
</protein>
<comment type="caution">
    <text evidence="9">The sequence shown here is derived from an EMBL/GenBank/DDBJ whole genome shotgun (WGS) entry which is preliminary data.</text>
</comment>
<comment type="similarity">
    <text evidence="6">Belongs to the peptidase M48 family.</text>
</comment>
<keyword evidence="5 6" id="KW-0482">Metalloprotease</keyword>
<evidence type="ECO:0000256" key="4">
    <source>
        <dbReference type="ARBA" id="ARBA00022833"/>
    </source>
</evidence>
<evidence type="ECO:0000256" key="1">
    <source>
        <dbReference type="ARBA" id="ARBA00022670"/>
    </source>
</evidence>
<dbReference type="Proteomes" id="UP001333818">
    <property type="component" value="Unassembled WGS sequence"/>
</dbReference>
<proteinExistence type="inferred from homology"/>
<reference evidence="9" key="1">
    <citation type="submission" date="2024-01" db="EMBL/GenBank/DDBJ databases">
        <title>Bank of Algae and Cyanobacteria of the Azores (BACA) strain genomes.</title>
        <authorList>
            <person name="Luz R."/>
            <person name="Cordeiro R."/>
            <person name="Fonseca A."/>
            <person name="Goncalves V."/>
        </authorList>
    </citation>
    <scope>NUCLEOTIDE SEQUENCE</scope>
    <source>
        <strain evidence="9">BACA0141</strain>
    </source>
</reference>
<evidence type="ECO:0000313" key="10">
    <source>
        <dbReference type="Proteomes" id="UP001333818"/>
    </source>
</evidence>
<evidence type="ECO:0000256" key="2">
    <source>
        <dbReference type="ARBA" id="ARBA00022723"/>
    </source>
</evidence>
<feature type="transmembrane region" description="Helical" evidence="7">
    <location>
        <begin position="40"/>
        <end position="61"/>
    </location>
</feature>
<keyword evidence="1 6" id="KW-0645">Protease</keyword>
<keyword evidence="4 6" id="KW-0862">Zinc</keyword>
<feature type="domain" description="Peptidase M48" evidence="8">
    <location>
        <begin position="129"/>
        <end position="193"/>
    </location>
</feature>
<evidence type="ECO:0000256" key="3">
    <source>
        <dbReference type="ARBA" id="ARBA00022801"/>
    </source>
</evidence>
<dbReference type="PANTHER" id="PTHR34978:SF3">
    <property type="entry name" value="SLR0241 PROTEIN"/>
    <property type="match status" value="1"/>
</dbReference>
<name>A0AAW9PT24_9CYAN</name>
<feature type="transmembrane region" description="Helical" evidence="7">
    <location>
        <begin position="73"/>
        <end position="95"/>
    </location>
</feature>
<keyword evidence="7" id="KW-1133">Transmembrane helix</keyword>
<dbReference type="CDD" id="cd07326">
    <property type="entry name" value="M56_BlaR1_MecR1_like"/>
    <property type="match status" value="1"/>
</dbReference>
<evidence type="ECO:0000259" key="8">
    <source>
        <dbReference type="Pfam" id="PF01435"/>
    </source>
</evidence>
<dbReference type="GO" id="GO:0004222">
    <property type="term" value="F:metalloendopeptidase activity"/>
    <property type="evidence" value="ECO:0007669"/>
    <property type="project" value="InterPro"/>
</dbReference>
<accession>A0AAW9PT24</accession>
<dbReference type="GO" id="GO:0006508">
    <property type="term" value="P:proteolysis"/>
    <property type="evidence" value="ECO:0007669"/>
    <property type="project" value="UniProtKB-KW"/>
</dbReference>
<dbReference type="Pfam" id="PF01435">
    <property type="entry name" value="Peptidase_M48"/>
    <property type="match status" value="1"/>
</dbReference>
<keyword evidence="7" id="KW-0472">Membrane</keyword>
<keyword evidence="10" id="KW-1185">Reference proteome</keyword>
<gene>
    <name evidence="9" type="ORF">V2H45_02710</name>
</gene>
<evidence type="ECO:0000256" key="7">
    <source>
        <dbReference type="SAM" id="Phobius"/>
    </source>
</evidence>
<dbReference type="GO" id="GO:0046872">
    <property type="term" value="F:metal ion binding"/>
    <property type="evidence" value="ECO:0007669"/>
    <property type="project" value="UniProtKB-KW"/>
</dbReference>
<dbReference type="AlphaFoldDB" id="A0AAW9PT24"/>
<sequence length="285" mass="32884">MHLAMILVVTFCAFGLRWSWSTPTGTDFLTSWSQRWQRSLILFLLPPLLAIATAISVILMGTQGQMIGLPAGWFSYAIAWGFLIYNFFLLVQLIVTGWRSLHKINTYAQVELGGQSVRILELPTMFAAQIGFWQPQLVVSRGLLENLDAAHLKAVIQHEQAHLHYRDTFWFFWLGCIRQVTFWLPNTQAIWEELLILRELRADRWAAQSVDTLLLAESILWLVSDKTDSTEIFSAALSRWTTRDRLEERIEALLNQPESPVQIPSWSFAWLFLAFLPLISVYFHS</sequence>
<dbReference type="InterPro" id="IPR052173">
    <property type="entry name" value="Beta-lactam_resp_regulator"/>
</dbReference>
<dbReference type="InterPro" id="IPR001915">
    <property type="entry name" value="Peptidase_M48"/>
</dbReference>
<dbReference type="Gene3D" id="3.30.2010.10">
    <property type="entry name" value="Metalloproteases ('zincins'), catalytic domain"/>
    <property type="match status" value="1"/>
</dbReference>
<evidence type="ECO:0000256" key="5">
    <source>
        <dbReference type="ARBA" id="ARBA00023049"/>
    </source>
</evidence>
<evidence type="ECO:0000313" key="9">
    <source>
        <dbReference type="EMBL" id="MEE3715652.1"/>
    </source>
</evidence>
<dbReference type="PANTHER" id="PTHR34978">
    <property type="entry name" value="POSSIBLE SENSOR-TRANSDUCER PROTEIN BLAR"/>
    <property type="match status" value="1"/>
</dbReference>
<keyword evidence="7" id="KW-0812">Transmembrane</keyword>
<organism evidence="9 10">
    <name type="scientific">Tumidithrix elongata BACA0141</name>
    <dbReference type="NCBI Taxonomy" id="2716417"/>
    <lineage>
        <taxon>Bacteria</taxon>
        <taxon>Bacillati</taxon>
        <taxon>Cyanobacteriota</taxon>
        <taxon>Cyanophyceae</taxon>
        <taxon>Pseudanabaenales</taxon>
        <taxon>Pseudanabaenaceae</taxon>
        <taxon>Tumidithrix</taxon>
        <taxon>Tumidithrix elongata</taxon>
    </lineage>
</organism>
<keyword evidence="2" id="KW-0479">Metal-binding</keyword>
<feature type="transmembrane region" description="Helical" evidence="7">
    <location>
        <begin position="263"/>
        <end position="283"/>
    </location>
</feature>
<dbReference type="EMBL" id="JAZBJZ010000006">
    <property type="protein sequence ID" value="MEE3715652.1"/>
    <property type="molecule type" value="Genomic_DNA"/>
</dbReference>